<protein>
    <submittedName>
        <fullName evidence="2">Uncharacterized protein</fullName>
    </submittedName>
</protein>
<organism evidence="2 4">
    <name type="scientific">Lactuca saligna</name>
    <name type="common">Willowleaf lettuce</name>
    <dbReference type="NCBI Taxonomy" id="75948"/>
    <lineage>
        <taxon>Eukaryota</taxon>
        <taxon>Viridiplantae</taxon>
        <taxon>Streptophyta</taxon>
        <taxon>Embryophyta</taxon>
        <taxon>Tracheophyta</taxon>
        <taxon>Spermatophyta</taxon>
        <taxon>Magnoliopsida</taxon>
        <taxon>eudicotyledons</taxon>
        <taxon>Gunneridae</taxon>
        <taxon>Pentapetalae</taxon>
        <taxon>asterids</taxon>
        <taxon>campanulids</taxon>
        <taxon>Asterales</taxon>
        <taxon>Asteraceae</taxon>
        <taxon>Cichorioideae</taxon>
        <taxon>Cichorieae</taxon>
        <taxon>Lactucinae</taxon>
        <taxon>Lactuca</taxon>
    </lineage>
</organism>
<feature type="region of interest" description="Disordered" evidence="1">
    <location>
        <begin position="75"/>
        <end position="99"/>
    </location>
</feature>
<proteinExistence type="predicted"/>
<name>A0AA35Z245_LACSI</name>
<evidence type="ECO:0000313" key="3">
    <source>
        <dbReference type="EMBL" id="CAI9284301.1"/>
    </source>
</evidence>
<dbReference type="AlphaFoldDB" id="A0AA35Z245"/>
<dbReference type="Proteomes" id="UP001177003">
    <property type="component" value="Chromosome 5"/>
</dbReference>
<evidence type="ECO:0000313" key="4">
    <source>
        <dbReference type="Proteomes" id="UP001177003"/>
    </source>
</evidence>
<dbReference type="EMBL" id="OX465081">
    <property type="protein sequence ID" value="CAI9284299.1"/>
    <property type="molecule type" value="Genomic_DNA"/>
</dbReference>
<sequence length="99" mass="11580">MWHQGAIPNRTIPYSLSNLLVRSRTRVLKKQTRVLPIRRRSFIATALPISCRSRSLHHRHRCLFYTEILRHNPAKTLESEPPDPKSNYSNLLHPIPAIH</sequence>
<evidence type="ECO:0000313" key="2">
    <source>
        <dbReference type="EMBL" id="CAI9284299.1"/>
    </source>
</evidence>
<gene>
    <name evidence="2" type="ORF">LSALG_LOCUS23836</name>
    <name evidence="3" type="ORF">LSALG_LOCUS23839</name>
</gene>
<reference evidence="2" key="1">
    <citation type="submission" date="2023-04" db="EMBL/GenBank/DDBJ databases">
        <authorList>
            <person name="Vijverberg K."/>
            <person name="Xiong W."/>
            <person name="Schranz E."/>
        </authorList>
    </citation>
    <scope>NUCLEOTIDE SEQUENCE</scope>
</reference>
<keyword evidence="4" id="KW-1185">Reference proteome</keyword>
<evidence type="ECO:0000256" key="1">
    <source>
        <dbReference type="SAM" id="MobiDB-lite"/>
    </source>
</evidence>
<accession>A0AA35Z245</accession>
<dbReference type="EMBL" id="OX465081">
    <property type="protein sequence ID" value="CAI9284301.1"/>
    <property type="molecule type" value="Genomic_DNA"/>
</dbReference>